<accession>A0A382INX0</accession>
<protein>
    <submittedName>
        <fullName evidence="1">Uncharacterized protein</fullName>
    </submittedName>
</protein>
<organism evidence="1">
    <name type="scientific">marine metagenome</name>
    <dbReference type="NCBI Taxonomy" id="408172"/>
    <lineage>
        <taxon>unclassified sequences</taxon>
        <taxon>metagenomes</taxon>
        <taxon>ecological metagenomes</taxon>
    </lineage>
</organism>
<dbReference type="AlphaFoldDB" id="A0A382INX0"/>
<reference evidence="1" key="1">
    <citation type="submission" date="2018-05" db="EMBL/GenBank/DDBJ databases">
        <authorList>
            <person name="Lanie J.A."/>
            <person name="Ng W.-L."/>
            <person name="Kazmierczak K.M."/>
            <person name="Andrzejewski T.M."/>
            <person name="Davidsen T.M."/>
            <person name="Wayne K.J."/>
            <person name="Tettelin H."/>
            <person name="Glass J.I."/>
            <person name="Rusch D."/>
            <person name="Podicherti R."/>
            <person name="Tsui H.-C.T."/>
            <person name="Winkler M.E."/>
        </authorList>
    </citation>
    <scope>NUCLEOTIDE SEQUENCE</scope>
</reference>
<gene>
    <name evidence="1" type="ORF">METZ01_LOCUS253929</name>
</gene>
<sequence>MLAVWCDVPAAVEQEFNKWYNEEHIYERLSVPGILSAARYEAVVNGP</sequence>
<name>A0A382INX0_9ZZZZ</name>
<evidence type="ECO:0000313" key="1">
    <source>
        <dbReference type="EMBL" id="SVC01075.1"/>
    </source>
</evidence>
<dbReference type="EMBL" id="UINC01068440">
    <property type="protein sequence ID" value="SVC01075.1"/>
    <property type="molecule type" value="Genomic_DNA"/>
</dbReference>
<proteinExistence type="predicted"/>